<evidence type="ECO:0000313" key="3">
    <source>
        <dbReference type="EMBL" id="QXN91169.1"/>
    </source>
</evidence>
<dbReference type="RefSeq" id="WP_218472026.1">
    <property type="nucleotide sequence ID" value="NZ_BAABJN010000012.1"/>
</dbReference>
<dbReference type="Pfam" id="PF04149">
    <property type="entry name" value="DUF397"/>
    <property type="match status" value="1"/>
</dbReference>
<dbReference type="Proteomes" id="UP000694257">
    <property type="component" value="Chromosome"/>
</dbReference>
<organism evidence="3 4">
    <name type="scientific">Nocardia iowensis</name>
    <dbReference type="NCBI Taxonomy" id="204891"/>
    <lineage>
        <taxon>Bacteria</taxon>
        <taxon>Bacillati</taxon>
        <taxon>Actinomycetota</taxon>
        <taxon>Actinomycetes</taxon>
        <taxon>Mycobacteriales</taxon>
        <taxon>Nocardiaceae</taxon>
        <taxon>Nocardia</taxon>
    </lineage>
</organism>
<proteinExistence type="predicted"/>
<feature type="region of interest" description="Disordered" evidence="1">
    <location>
        <begin position="1"/>
        <end position="21"/>
    </location>
</feature>
<keyword evidence="4" id="KW-1185">Reference proteome</keyword>
<protein>
    <submittedName>
        <fullName evidence="3">DUF397 domain-containing protein</fullName>
    </submittedName>
</protein>
<name>A0ABX8RNF8_NOCIO</name>
<dbReference type="InterPro" id="IPR007278">
    <property type="entry name" value="DUF397"/>
</dbReference>
<gene>
    <name evidence="3" type="ORF">KV110_38545</name>
</gene>
<reference evidence="3 4" key="1">
    <citation type="submission" date="2021-07" db="EMBL/GenBank/DDBJ databases">
        <title>Whole Genome Sequence of Nocardia Iowensis.</title>
        <authorList>
            <person name="Lamm A."/>
            <person name="Collins-Fairclough A.M."/>
            <person name="Bunk B."/>
            <person name="Sproer C."/>
        </authorList>
    </citation>
    <scope>NUCLEOTIDE SEQUENCE [LARGE SCALE GENOMIC DNA]</scope>
    <source>
        <strain evidence="3 4">NRRL 5646</strain>
    </source>
</reference>
<evidence type="ECO:0000259" key="2">
    <source>
        <dbReference type="Pfam" id="PF04149"/>
    </source>
</evidence>
<feature type="domain" description="DUF397" evidence="2">
    <location>
        <begin position="12"/>
        <end position="65"/>
    </location>
</feature>
<evidence type="ECO:0000256" key="1">
    <source>
        <dbReference type="SAM" id="MobiDB-lite"/>
    </source>
</evidence>
<evidence type="ECO:0000313" key="4">
    <source>
        <dbReference type="Proteomes" id="UP000694257"/>
    </source>
</evidence>
<sequence length="66" mass="7239">MSSADQVSTGTGWFKSSHSGDTQTCVEVRFDGDRVLVRDSKYQGSRASQPILTFTNAAWSVFIAHL</sequence>
<dbReference type="EMBL" id="CP078145">
    <property type="protein sequence ID" value="QXN91169.1"/>
    <property type="molecule type" value="Genomic_DNA"/>
</dbReference>
<accession>A0ABX8RNF8</accession>